<protein>
    <submittedName>
        <fullName evidence="1">PqqD family protein, HPr-rel-A system</fullName>
    </submittedName>
</protein>
<dbReference type="EMBL" id="FXTM01000003">
    <property type="protein sequence ID" value="SMO41000.1"/>
    <property type="molecule type" value="Genomic_DNA"/>
</dbReference>
<reference evidence="1 2" key="1">
    <citation type="submission" date="2017-05" db="EMBL/GenBank/DDBJ databases">
        <authorList>
            <person name="Varghese N."/>
            <person name="Submissions S."/>
        </authorList>
    </citation>
    <scope>NUCLEOTIDE SEQUENCE [LARGE SCALE GENOMIC DNA]</scope>
    <source>
        <strain evidence="1 2">DSM 16304</strain>
    </source>
</reference>
<evidence type="ECO:0000313" key="2">
    <source>
        <dbReference type="Proteomes" id="UP000317315"/>
    </source>
</evidence>
<dbReference type="Pfam" id="PF05402">
    <property type="entry name" value="PqqD"/>
    <property type="match status" value="1"/>
</dbReference>
<keyword evidence="2" id="KW-1185">Reference proteome</keyword>
<dbReference type="RefSeq" id="WP_142933970.1">
    <property type="nucleotide sequence ID" value="NZ_FXTM01000003.1"/>
</dbReference>
<gene>
    <name evidence="1" type="ORF">SAMN06269117_10372</name>
</gene>
<sequence>MKLQRLAISDEGFIFDPETGNSYTVNKVGLFILELLKRGKSPQEIVKALTDEFEVSPEEAQRDLIDFLEQLRLFGLLEGEVV</sequence>
<dbReference type="AlphaFoldDB" id="A0A521B2J1"/>
<evidence type="ECO:0000313" key="1">
    <source>
        <dbReference type="EMBL" id="SMO41000.1"/>
    </source>
</evidence>
<dbReference type="OrthoDB" id="516080at2"/>
<dbReference type="NCBIfam" id="TIGR04353">
    <property type="entry name" value="PqqD_rel_X"/>
    <property type="match status" value="1"/>
</dbReference>
<dbReference type="InterPro" id="IPR027599">
    <property type="entry name" value="PqqD-rel_X"/>
</dbReference>
<dbReference type="Proteomes" id="UP000317315">
    <property type="component" value="Unassembled WGS sequence"/>
</dbReference>
<accession>A0A521B2J1</accession>
<proteinExistence type="predicted"/>
<organism evidence="1 2">
    <name type="scientific">Balnearium lithotrophicum</name>
    <dbReference type="NCBI Taxonomy" id="223788"/>
    <lineage>
        <taxon>Bacteria</taxon>
        <taxon>Pseudomonadati</taxon>
        <taxon>Aquificota</taxon>
        <taxon>Aquificia</taxon>
        <taxon>Desulfurobacteriales</taxon>
        <taxon>Desulfurobacteriaceae</taxon>
        <taxon>Balnearium</taxon>
    </lineage>
</organism>
<dbReference type="InterPro" id="IPR008792">
    <property type="entry name" value="PQQD"/>
</dbReference>
<name>A0A521B2J1_9BACT</name>
<dbReference type="Gene3D" id="1.10.10.1150">
    <property type="entry name" value="Coenzyme PQQ synthesis protein D (PqqD)"/>
    <property type="match status" value="1"/>
</dbReference>
<dbReference type="InterPro" id="IPR041881">
    <property type="entry name" value="PqqD_sf"/>
</dbReference>